<gene>
    <name evidence="6" type="ordered locus">Acid_2660</name>
</gene>
<dbReference type="SMART" id="SM01217">
    <property type="entry name" value="Fn3_like"/>
    <property type="match status" value="1"/>
</dbReference>
<dbReference type="Gene3D" id="3.40.50.1700">
    <property type="entry name" value="Glycoside hydrolase family 3 C-terminal domain"/>
    <property type="match status" value="2"/>
</dbReference>
<feature type="chain" id="PRO_5004162980" evidence="4">
    <location>
        <begin position="18"/>
        <end position="850"/>
    </location>
</feature>
<dbReference type="Pfam" id="PF00933">
    <property type="entry name" value="Glyco_hydro_3"/>
    <property type="match status" value="1"/>
</dbReference>
<dbReference type="PANTHER" id="PTHR42721">
    <property type="entry name" value="SUGAR HYDROLASE-RELATED"/>
    <property type="match status" value="1"/>
</dbReference>
<dbReference type="InterPro" id="IPR017853">
    <property type="entry name" value="GH"/>
</dbReference>
<dbReference type="GO" id="GO:0046556">
    <property type="term" value="F:alpha-L-arabinofuranosidase activity"/>
    <property type="evidence" value="ECO:0007669"/>
    <property type="project" value="TreeGrafter"/>
</dbReference>
<dbReference type="InterPro" id="IPR011658">
    <property type="entry name" value="PA14_dom"/>
</dbReference>
<evidence type="ECO:0000256" key="2">
    <source>
        <dbReference type="ARBA" id="ARBA00022729"/>
    </source>
</evidence>
<dbReference type="PROSITE" id="PS51820">
    <property type="entry name" value="PA14"/>
    <property type="match status" value="1"/>
</dbReference>
<dbReference type="AlphaFoldDB" id="Q024C7"/>
<dbReference type="Pfam" id="PF07691">
    <property type="entry name" value="PA14"/>
    <property type="match status" value="1"/>
</dbReference>
<dbReference type="PRINTS" id="PR00133">
    <property type="entry name" value="GLHYDRLASE3"/>
</dbReference>
<dbReference type="InterPro" id="IPR036962">
    <property type="entry name" value="Glyco_hydro_3_N_sf"/>
</dbReference>
<keyword evidence="3 6" id="KW-0378">Hydrolase</keyword>
<proteinExistence type="inferred from homology"/>
<dbReference type="InterPro" id="IPR013783">
    <property type="entry name" value="Ig-like_fold"/>
</dbReference>
<dbReference type="InterPro" id="IPR036881">
    <property type="entry name" value="Glyco_hydro_3_C_sf"/>
</dbReference>
<evidence type="ECO:0000313" key="6">
    <source>
        <dbReference type="EMBL" id="ABJ83649.1"/>
    </source>
</evidence>
<protein>
    <submittedName>
        <fullName evidence="6">Glycoside hydrolase, family 3 domain protein</fullName>
    </submittedName>
</protein>
<dbReference type="CAZy" id="GH3">
    <property type="family name" value="Glycoside Hydrolase Family 3"/>
</dbReference>
<dbReference type="SUPFAM" id="SSF51445">
    <property type="entry name" value="(Trans)glycosidases"/>
    <property type="match status" value="1"/>
</dbReference>
<comment type="similarity">
    <text evidence="1">Belongs to the glycosyl hydrolase 3 family.</text>
</comment>
<dbReference type="InterPro" id="IPR026891">
    <property type="entry name" value="Fn3-like"/>
</dbReference>
<dbReference type="Gene3D" id="3.20.20.300">
    <property type="entry name" value="Glycoside hydrolase, family 3, N-terminal domain"/>
    <property type="match status" value="1"/>
</dbReference>
<dbReference type="InterPro" id="IPR001764">
    <property type="entry name" value="Glyco_hydro_3_N"/>
</dbReference>
<dbReference type="InParanoid" id="Q024C7"/>
<dbReference type="eggNOG" id="COG1472">
    <property type="taxonomic scope" value="Bacteria"/>
</dbReference>
<dbReference type="InterPro" id="IPR037524">
    <property type="entry name" value="PA14/GLEYA"/>
</dbReference>
<dbReference type="InterPro" id="IPR002772">
    <property type="entry name" value="Glyco_hydro_3_C"/>
</dbReference>
<keyword evidence="2 4" id="KW-0732">Signal</keyword>
<evidence type="ECO:0000256" key="3">
    <source>
        <dbReference type="ARBA" id="ARBA00022801"/>
    </source>
</evidence>
<dbReference type="GO" id="GO:0009044">
    <property type="term" value="F:xylan 1,4-beta-xylosidase activity"/>
    <property type="evidence" value="ECO:0007669"/>
    <property type="project" value="InterPro"/>
</dbReference>
<dbReference type="EMBL" id="CP000473">
    <property type="protein sequence ID" value="ABJ83649.1"/>
    <property type="molecule type" value="Genomic_DNA"/>
</dbReference>
<dbReference type="GO" id="GO:0031222">
    <property type="term" value="P:arabinan catabolic process"/>
    <property type="evidence" value="ECO:0007669"/>
    <property type="project" value="TreeGrafter"/>
</dbReference>
<dbReference type="Pfam" id="PF14310">
    <property type="entry name" value="Fn3-like"/>
    <property type="match status" value="1"/>
</dbReference>
<dbReference type="InterPro" id="IPR044993">
    <property type="entry name" value="BXL"/>
</dbReference>
<dbReference type="SUPFAM" id="SSF56988">
    <property type="entry name" value="Anthrax protective antigen"/>
    <property type="match status" value="1"/>
</dbReference>
<dbReference type="Pfam" id="PF01915">
    <property type="entry name" value="Glyco_hydro_3_C"/>
    <property type="match status" value="1"/>
</dbReference>
<dbReference type="STRING" id="234267.Acid_2660"/>
<evidence type="ECO:0000259" key="5">
    <source>
        <dbReference type="PROSITE" id="PS51820"/>
    </source>
</evidence>
<sequence precursor="true">MRLSGIFLALAASPALIGQTTSQLPFMDPDLSAERRAADLVARMTLDEKVLQMQNSAPAIPRLGIPAYDWWNEALHGVARAGLATVFPQAIGLAATWDATLMHRIAETISTEARAKYNEAIRNDDHSRYRGLTFWSPNINIFRDPRWGRGQETYGEDPFLTSRMAVAFIKGMQGEDPHYYKVIATAKHYAVHSGPESSRHQFDVKPSPRDLADTYLPAFRASIVEARADSLMCAYNRVDGIPACASTDLLEKRLRGEWGFQGFVVSDCGAVSDIFRGHHYQPDAASASAVAVKAGTDLTCGNEYRALVDAVKTGLITEPEINRSLERLFVARFKLGMFDPPERVPFSNIPYSEVDSAGHRKIALEAARKSIVLLKNDGTLPLKSSIKKIAVIGPAADDAEALLGNYNGFSSLQVTPLAGIEHQWAGKAEVRYALGANYTAQSQAPLPASVLTPPTGTGRGLQAEYFDGPEFQGEPKLRRIVSLPEVQAGILDPAVAAAFPKRAYSVRWTGTLHAPVTGEYTFSPRGGFGRLAMRIFLEERELTADPPPTGRGRPLLLHAQLIGGRAYPIRVEYSASGPAASAQVLWAPPDAPLLAAAIEAVSNADVTLAFVGLNPSLEGEEMPVSVPGFQGGDRTNLELPEPQEKLIEAAIATGKPVVVVLASGSAVAMNFAAQHASALLETWYNGEETGTAIADTLAGINNPSGRLPVTFYRSVDQLPPFEEYAMKGRTYRYFNGDALYSFGFGLSYSKFQYSALKTRRAGSGTIVASRVRNASSIEGDEVVQLYVNGSGADGDPIRSLRGFQRIHLRPGESREVHFPLGQEDLTNRKLHISIGGGQPVGTIPHSEIAM</sequence>
<feature type="domain" description="PA14" evidence="5">
    <location>
        <begin position="456"/>
        <end position="605"/>
    </location>
</feature>
<dbReference type="PANTHER" id="PTHR42721:SF3">
    <property type="entry name" value="BETA-D-XYLOSIDASE 5-RELATED"/>
    <property type="match status" value="1"/>
</dbReference>
<organism evidence="6">
    <name type="scientific">Solibacter usitatus (strain Ellin6076)</name>
    <dbReference type="NCBI Taxonomy" id="234267"/>
    <lineage>
        <taxon>Bacteria</taxon>
        <taxon>Pseudomonadati</taxon>
        <taxon>Acidobacteriota</taxon>
        <taxon>Terriglobia</taxon>
        <taxon>Bryobacterales</taxon>
        <taxon>Solibacteraceae</taxon>
        <taxon>Candidatus Solibacter</taxon>
    </lineage>
</organism>
<reference evidence="6" key="1">
    <citation type="submission" date="2006-10" db="EMBL/GenBank/DDBJ databases">
        <title>Complete sequence of Solibacter usitatus Ellin6076.</title>
        <authorList>
            <consortium name="US DOE Joint Genome Institute"/>
            <person name="Copeland A."/>
            <person name="Lucas S."/>
            <person name="Lapidus A."/>
            <person name="Barry K."/>
            <person name="Detter J.C."/>
            <person name="Glavina del Rio T."/>
            <person name="Hammon N."/>
            <person name="Israni S."/>
            <person name="Dalin E."/>
            <person name="Tice H."/>
            <person name="Pitluck S."/>
            <person name="Thompson L.S."/>
            <person name="Brettin T."/>
            <person name="Bruce D."/>
            <person name="Han C."/>
            <person name="Tapia R."/>
            <person name="Gilna P."/>
            <person name="Schmutz J."/>
            <person name="Larimer F."/>
            <person name="Land M."/>
            <person name="Hauser L."/>
            <person name="Kyrpides N."/>
            <person name="Mikhailova N."/>
            <person name="Janssen P.H."/>
            <person name="Kuske C.R."/>
            <person name="Richardson P."/>
        </authorList>
    </citation>
    <scope>NUCLEOTIDE SEQUENCE</scope>
    <source>
        <strain evidence="6">Ellin6076</strain>
    </source>
</reference>
<evidence type="ECO:0000256" key="4">
    <source>
        <dbReference type="SAM" id="SignalP"/>
    </source>
</evidence>
<name>Q024C7_SOLUE</name>
<feature type="signal peptide" evidence="4">
    <location>
        <begin position="1"/>
        <end position="17"/>
    </location>
</feature>
<dbReference type="Gene3D" id="2.60.40.10">
    <property type="entry name" value="Immunoglobulins"/>
    <property type="match status" value="1"/>
</dbReference>
<dbReference type="KEGG" id="sus:Acid_2660"/>
<dbReference type="SUPFAM" id="SSF52279">
    <property type="entry name" value="Beta-D-glucan exohydrolase, C-terminal domain"/>
    <property type="match status" value="1"/>
</dbReference>
<accession>Q024C7</accession>
<dbReference type="HOGENOM" id="CLU_004542_5_3_0"/>
<evidence type="ECO:0000256" key="1">
    <source>
        <dbReference type="ARBA" id="ARBA00005336"/>
    </source>
</evidence>
<dbReference type="GO" id="GO:0045493">
    <property type="term" value="P:xylan catabolic process"/>
    <property type="evidence" value="ECO:0007669"/>
    <property type="project" value="InterPro"/>
</dbReference>
<dbReference type="OrthoDB" id="9805821at2"/>
<dbReference type="SMART" id="SM00758">
    <property type="entry name" value="PA14"/>
    <property type="match status" value="1"/>
</dbReference>